<keyword evidence="3" id="KW-1185">Reference proteome</keyword>
<dbReference type="Proteomes" id="UP000216446">
    <property type="component" value="Unassembled WGS sequence"/>
</dbReference>
<keyword evidence="1" id="KW-0732">Signal</keyword>
<protein>
    <recommendedName>
        <fullName evidence="4">Secretion system C-terminal sorting domain-containing protein</fullName>
    </recommendedName>
</protein>
<dbReference type="InterPro" id="IPR026444">
    <property type="entry name" value="Secre_tail"/>
</dbReference>
<dbReference type="Gene3D" id="2.60.40.10">
    <property type="entry name" value="Immunoglobulins"/>
    <property type="match status" value="1"/>
</dbReference>
<comment type="caution">
    <text evidence="2">The sequence shown here is derived from an EMBL/GenBank/DDBJ whole genome shotgun (WGS) entry which is preliminary data.</text>
</comment>
<gene>
    <name evidence="2" type="ORF">BSZ36_01310</name>
</gene>
<dbReference type="EMBL" id="MQWB01000001">
    <property type="protein sequence ID" value="OZC01740.1"/>
    <property type="molecule type" value="Genomic_DNA"/>
</dbReference>
<sequence length="899" mass="93526">MRHFVTLLVLALLSVSGVAPEASAQTPGSCALGTAEGELDVSNVFARVFNTGSLFFGNTTTNGDGYLAPRFSDHSPLFAAGIWLGGFAEGELRVAGSNYSNFNFYPGPLNEDGMLPDADDCSAFDRIYVVSTADVDRYEASGEATADLAAWPVGLGAPAVDAIGQPLTATSREQVLDLGAGERPVIYGSQTAWWVMNDVGAPHTARETPPLGVEVRVSAFVIAGDAVAGAPEATFYRYEIVNRSANEITGLRAGFFSDPDLGAAGDDYIATDTTRSLVIAYNASPTDLVYGIPPALGIDLLNGAAASSWFIGGESTTTTGDPITGEQMYNVLQGLWSGGSPVREFGNGYRQPETYPVTPFVLAGDPVTGSFWSEENIDGEGTNGPSGDRRMVITAPPTTLASGASRTVDLAVLFAQGTDRFDSVTELRDISDEVQVAYDDGSLFSLGDALALLPAPTPLAPEAGQYVGALESVAFSWTPVPGAEGYTLRWGDSPEALTSQWVTTETEVSVSARSLVVGSSLRTFYWQVESGANGAVGAASEVQSGEVYVPGVLELASGAPAYVEVARGDGGDPCGPDAVSPDGCDEVGGNLVWRSLNSTGQYYLHDNIHDTSQRFRFTLAAAAPNDFEIRFTAGGGLALSAPEDFYSYRGLSNVIRVPFEIWDIGPVVAGEDNDPADDVRLIPALSSLDVDASGPDIAGTCAFDPSEIPESRALLDGYVESDAISGYYPESSYEDFEGDFLAEVDAAPGGCLETDSRSATLAYLDLSRYPPVGGYTFGSLATAPALPETGTTVRFYTTGAPPPVAAAPLPEASGGIALAVGPNPSRGAATVRVTLAAPEGVRVRLLDMLGREVAVIADGPQASGETAFALPGDLAAGVYAVEAVAGGASRVTRLVTVIR</sequence>
<evidence type="ECO:0008006" key="4">
    <source>
        <dbReference type="Google" id="ProtNLM"/>
    </source>
</evidence>
<feature type="signal peptide" evidence="1">
    <location>
        <begin position="1"/>
        <end position="24"/>
    </location>
</feature>
<evidence type="ECO:0000313" key="2">
    <source>
        <dbReference type="EMBL" id="OZC01740.1"/>
    </source>
</evidence>
<dbReference type="NCBIfam" id="TIGR04183">
    <property type="entry name" value="Por_Secre_tail"/>
    <property type="match status" value="1"/>
</dbReference>
<feature type="chain" id="PRO_5012130233" description="Secretion system C-terminal sorting domain-containing protein" evidence="1">
    <location>
        <begin position="25"/>
        <end position="899"/>
    </location>
</feature>
<dbReference type="OrthoDB" id="1123245at2"/>
<reference evidence="2 3" key="1">
    <citation type="submission" date="2016-11" db="EMBL/GenBank/DDBJ databases">
        <title>Study of marine rhodopsin-containing bacteria.</title>
        <authorList>
            <person name="Yoshizawa S."/>
            <person name="Kumagai Y."/>
            <person name="Kogure K."/>
        </authorList>
    </citation>
    <scope>NUCLEOTIDE SEQUENCE [LARGE SCALE GENOMIC DNA]</scope>
    <source>
        <strain evidence="2 3">SG-29</strain>
    </source>
</reference>
<name>A0A259TVL5_9BACT</name>
<dbReference type="InParanoid" id="A0A259TVL5"/>
<accession>A0A259TVL5</accession>
<evidence type="ECO:0000313" key="3">
    <source>
        <dbReference type="Proteomes" id="UP000216446"/>
    </source>
</evidence>
<proteinExistence type="predicted"/>
<organism evidence="2 3">
    <name type="scientific">Rubricoccus marinus</name>
    <dbReference type="NCBI Taxonomy" id="716817"/>
    <lineage>
        <taxon>Bacteria</taxon>
        <taxon>Pseudomonadati</taxon>
        <taxon>Rhodothermota</taxon>
        <taxon>Rhodothermia</taxon>
        <taxon>Rhodothermales</taxon>
        <taxon>Rubricoccaceae</taxon>
        <taxon>Rubricoccus</taxon>
    </lineage>
</organism>
<dbReference type="InterPro" id="IPR013783">
    <property type="entry name" value="Ig-like_fold"/>
</dbReference>
<dbReference type="AlphaFoldDB" id="A0A259TVL5"/>
<evidence type="ECO:0000256" key="1">
    <source>
        <dbReference type="SAM" id="SignalP"/>
    </source>
</evidence>
<dbReference type="RefSeq" id="WP_094545359.1">
    <property type="nucleotide sequence ID" value="NZ_MQWB01000001.1"/>
</dbReference>